<organism evidence="2 3">
    <name type="scientific">Acorus calamus</name>
    <name type="common">Sweet flag</name>
    <dbReference type="NCBI Taxonomy" id="4465"/>
    <lineage>
        <taxon>Eukaryota</taxon>
        <taxon>Viridiplantae</taxon>
        <taxon>Streptophyta</taxon>
        <taxon>Embryophyta</taxon>
        <taxon>Tracheophyta</taxon>
        <taxon>Spermatophyta</taxon>
        <taxon>Magnoliopsida</taxon>
        <taxon>Liliopsida</taxon>
        <taxon>Acoraceae</taxon>
        <taxon>Acorus</taxon>
    </lineage>
</organism>
<dbReference type="PANTHER" id="PTHR33527">
    <property type="entry name" value="OS07G0274300 PROTEIN"/>
    <property type="match status" value="1"/>
</dbReference>
<reference evidence="2" key="1">
    <citation type="journal article" date="2023" name="Nat. Commun.">
        <title>Diploid and tetraploid genomes of Acorus and the evolution of monocots.</title>
        <authorList>
            <person name="Ma L."/>
            <person name="Liu K.W."/>
            <person name="Li Z."/>
            <person name="Hsiao Y.Y."/>
            <person name="Qi Y."/>
            <person name="Fu T."/>
            <person name="Tang G.D."/>
            <person name="Zhang D."/>
            <person name="Sun W.H."/>
            <person name="Liu D.K."/>
            <person name="Li Y."/>
            <person name="Chen G.Z."/>
            <person name="Liu X.D."/>
            <person name="Liao X.Y."/>
            <person name="Jiang Y.T."/>
            <person name="Yu X."/>
            <person name="Hao Y."/>
            <person name="Huang J."/>
            <person name="Zhao X.W."/>
            <person name="Ke S."/>
            <person name="Chen Y.Y."/>
            <person name="Wu W.L."/>
            <person name="Hsu J.L."/>
            <person name="Lin Y.F."/>
            <person name="Huang M.D."/>
            <person name="Li C.Y."/>
            <person name="Huang L."/>
            <person name="Wang Z.W."/>
            <person name="Zhao X."/>
            <person name="Zhong W.Y."/>
            <person name="Peng D.H."/>
            <person name="Ahmad S."/>
            <person name="Lan S."/>
            <person name="Zhang J.S."/>
            <person name="Tsai W.C."/>
            <person name="Van de Peer Y."/>
            <person name="Liu Z.J."/>
        </authorList>
    </citation>
    <scope>NUCLEOTIDE SEQUENCE</scope>
    <source>
        <strain evidence="2">CP</strain>
    </source>
</reference>
<feature type="compositionally biased region" description="Low complexity" evidence="1">
    <location>
        <begin position="81"/>
        <end position="95"/>
    </location>
</feature>
<dbReference type="AlphaFoldDB" id="A0AAV9DS72"/>
<accession>A0AAV9DS72</accession>
<evidence type="ECO:0000313" key="3">
    <source>
        <dbReference type="Proteomes" id="UP001180020"/>
    </source>
</evidence>
<protein>
    <submittedName>
        <fullName evidence="2">Uncharacterized protein</fullName>
    </submittedName>
</protein>
<reference evidence="2" key="2">
    <citation type="submission" date="2023-06" db="EMBL/GenBank/DDBJ databases">
        <authorList>
            <person name="Ma L."/>
            <person name="Liu K.-W."/>
            <person name="Li Z."/>
            <person name="Hsiao Y.-Y."/>
            <person name="Qi Y."/>
            <person name="Fu T."/>
            <person name="Tang G."/>
            <person name="Zhang D."/>
            <person name="Sun W.-H."/>
            <person name="Liu D.-K."/>
            <person name="Li Y."/>
            <person name="Chen G.-Z."/>
            <person name="Liu X.-D."/>
            <person name="Liao X.-Y."/>
            <person name="Jiang Y.-T."/>
            <person name="Yu X."/>
            <person name="Hao Y."/>
            <person name="Huang J."/>
            <person name="Zhao X.-W."/>
            <person name="Ke S."/>
            <person name="Chen Y.-Y."/>
            <person name="Wu W.-L."/>
            <person name="Hsu J.-L."/>
            <person name="Lin Y.-F."/>
            <person name="Huang M.-D."/>
            <person name="Li C.-Y."/>
            <person name="Huang L."/>
            <person name="Wang Z.-W."/>
            <person name="Zhao X."/>
            <person name="Zhong W.-Y."/>
            <person name="Peng D.-H."/>
            <person name="Ahmad S."/>
            <person name="Lan S."/>
            <person name="Zhang J.-S."/>
            <person name="Tsai W.-C."/>
            <person name="Van De Peer Y."/>
            <person name="Liu Z.-J."/>
        </authorList>
    </citation>
    <scope>NUCLEOTIDE SEQUENCE</scope>
    <source>
        <strain evidence="2">CP</strain>
        <tissue evidence="2">Leaves</tissue>
    </source>
</reference>
<dbReference type="Proteomes" id="UP001180020">
    <property type="component" value="Unassembled WGS sequence"/>
</dbReference>
<dbReference type="EMBL" id="JAUJYO010000011">
    <property type="protein sequence ID" value="KAK1303824.1"/>
    <property type="molecule type" value="Genomic_DNA"/>
</dbReference>
<evidence type="ECO:0000256" key="1">
    <source>
        <dbReference type="SAM" id="MobiDB-lite"/>
    </source>
</evidence>
<evidence type="ECO:0000313" key="2">
    <source>
        <dbReference type="EMBL" id="KAK1303824.1"/>
    </source>
</evidence>
<sequence length="378" mass="42320">MTTINVDDLMSFHAIDISLYLRLVRRLGTPPDSAKTTLAFWLWLEHVGLARDNLTRHISSRPDPVVARFVAEAESCINSNPHHLPTNHHLPNTPTTHHHHHHKEVSRTINIFTFHTLERNLYNHLVHRMNRNPERVKSVISLWLWLESIGHVGLVRHINSLPTNHSISAFVAEADSILDVILNHQPHHPATGEAALPELSRLVREPLDLRFFRFHRDVAARGVARAYKNVCAVIFNEVVKRAAARDRNHPMNRIVSPAAAASAPPTFPTATAAATVGSTLNPNASPWVPAEQRSVFVAFARGRPLTEEEVVEFFTLRFGECVESLSIEQTAAGVAPMFGQVRFVSLSMIDIVMNGQQAAKFVVNGKHMWARMLVPLSV</sequence>
<dbReference type="PANTHER" id="PTHR33527:SF53">
    <property type="entry name" value="OS10G0561000 PROTEIN"/>
    <property type="match status" value="1"/>
</dbReference>
<feature type="region of interest" description="Disordered" evidence="1">
    <location>
        <begin position="81"/>
        <end position="102"/>
    </location>
</feature>
<proteinExistence type="predicted"/>
<keyword evidence="3" id="KW-1185">Reference proteome</keyword>
<name>A0AAV9DS72_ACOCL</name>
<comment type="caution">
    <text evidence="2">The sequence shown here is derived from an EMBL/GenBank/DDBJ whole genome shotgun (WGS) entry which is preliminary data.</text>
</comment>
<gene>
    <name evidence="2" type="ORF">QJS10_CPB11g00320</name>
</gene>